<proteinExistence type="predicted"/>
<dbReference type="EMBL" id="QHKS01000006">
    <property type="protein sequence ID" value="RDK02858.1"/>
    <property type="molecule type" value="Genomic_DNA"/>
</dbReference>
<gene>
    <name evidence="2" type="ORF">DLM46_11510</name>
</gene>
<name>A0A370NBG1_9BURK</name>
<sequence length="127" mass="13990">MEETAECPNAVGGFAAMAIDRPGWSVVSDAARSGEVPPEHRQQLVAVQPAGLGAPGASNTSVSWLEFQPSVSTRSKRLTDRFRSHLACFGYSGYAGIAMLFQFLHQFYPTCFPSEFNQLRICYHLFI</sequence>
<reference evidence="3" key="1">
    <citation type="submission" date="2018-05" db="EMBL/GenBank/DDBJ databases">
        <authorList>
            <person name="Feng T."/>
        </authorList>
    </citation>
    <scope>NUCLEOTIDE SEQUENCE [LARGE SCALE GENOMIC DNA]</scope>
    <source>
        <strain evidence="3">S27</strain>
    </source>
</reference>
<comment type="caution">
    <text evidence="2">The sequence shown here is derived from an EMBL/GenBank/DDBJ whole genome shotgun (WGS) entry which is preliminary data.</text>
</comment>
<dbReference type="AlphaFoldDB" id="A0A370NBG1"/>
<organism evidence="2 3">
    <name type="scientific">Paraburkholderia lacunae</name>
    <dbReference type="NCBI Taxonomy" id="2211104"/>
    <lineage>
        <taxon>Bacteria</taxon>
        <taxon>Pseudomonadati</taxon>
        <taxon>Pseudomonadota</taxon>
        <taxon>Betaproteobacteria</taxon>
        <taxon>Burkholderiales</taxon>
        <taxon>Burkholderiaceae</taxon>
        <taxon>Paraburkholderia</taxon>
    </lineage>
</organism>
<accession>A0A370NBG1</accession>
<keyword evidence="1" id="KW-0812">Transmembrane</keyword>
<keyword evidence="1" id="KW-0472">Membrane</keyword>
<dbReference type="Proteomes" id="UP000254875">
    <property type="component" value="Unassembled WGS sequence"/>
</dbReference>
<keyword evidence="1" id="KW-1133">Transmembrane helix</keyword>
<protein>
    <submittedName>
        <fullName evidence="2">Uncharacterized protein</fullName>
    </submittedName>
</protein>
<evidence type="ECO:0000313" key="2">
    <source>
        <dbReference type="EMBL" id="RDK02858.1"/>
    </source>
</evidence>
<evidence type="ECO:0000313" key="3">
    <source>
        <dbReference type="Proteomes" id="UP000254875"/>
    </source>
</evidence>
<evidence type="ECO:0000256" key="1">
    <source>
        <dbReference type="SAM" id="Phobius"/>
    </source>
</evidence>
<keyword evidence="3" id="KW-1185">Reference proteome</keyword>
<feature type="transmembrane region" description="Helical" evidence="1">
    <location>
        <begin position="84"/>
        <end position="104"/>
    </location>
</feature>